<organism evidence="5">
    <name type="scientific">Streptomyces sp. NBC_00180</name>
    <dbReference type="NCBI Taxonomy" id="2903632"/>
    <lineage>
        <taxon>Bacteria</taxon>
        <taxon>Bacillati</taxon>
        <taxon>Actinomycetota</taxon>
        <taxon>Actinomycetes</taxon>
        <taxon>Kitasatosporales</taxon>
        <taxon>Streptomycetaceae</taxon>
        <taxon>Streptomyces</taxon>
    </lineage>
</organism>
<name>A0AAU1HQS6_9ACTN</name>
<dbReference type="SUPFAM" id="SSF46785">
    <property type="entry name" value="Winged helix' DNA-binding domain"/>
    <property type="match status" value="1"/>
</dbReference>
<reference evidence="5" key="1">
    <citation type="submission" date="2022-10" db="EMBL/GenBank/DDBJ databases">
        <title>The complete genomes of actinobacterial strains from the NBC collection.</title>
        <authorList>
            <person name="Joergensen T.S."/>
            <person name="Alvarez Arevalo M."/>
            <person name="Sterndorff E.B."/>
            <person name="Faurdal D."/>
            <person name="Vuksanovic O."/>
            <person name="Mourched A.-S."/>
            <person name="Charusanti P."/>
            <person name="Shaw S."/>
            <person name="Blin K."/>
            <person name="Weber T."/>
        </authorList>
    </citation>
    <scope>NUCLEOTIDE SEQUENCE</scope>
    <source>
        <strain evidence="5">NBC 00180</strain>
    </source>
</reference>
<dbReference type="GO" id="GO:0045892">
    <property type="term" value="P:negative regulation of DNA-templated transcription"/>
    <property type="evidence" value="ECO:0007669"/>
    <property type="project" value="InterPro"/>
</dbReference>
<dbReference type="GO" id="GO:0003677">
    <property type="term" value="F:DNA binding"/>
    <property type="evidence" value="ECO:0007669"/>
    <property type="project" value="UniProtKB-KW"/>
</dbReference>
<sequence>MRRLGDLEAEIMDRLWTWNRPATVREVVDDLNKTRPIAYTTVMTVANILYTKGWLLRTKQERGRAWLYSPVRSREAYAAALMEDGLDESKDRSAALVHFVENMSEDEVAALRKALQNVGRQAKQ</sequence>
<dbReference type="EMBL" id="CP108140">
    <property type="protein sequence ID" value="WTP84982.1"/>
    <property type="molecule type" value="Genomic_DNA"/>
</dbReference>
<dbReference type="InterPro" id="IPR005650">
    <property type="entry name" value="BlaI_family"/>
</dbReference>
<evidence type="ECO:0000313" key="5">
    <source>
        <dbReference type="EMBL" id="WTP84982.1"/>
    </source>
</evidence>
<keyword evidence="3" id="KW-0238">DNA-binding</keyword>
<comment type="similarity">
    <text evidence="1">Belongs to the BlaI transcriptional regulatory family.</text>
</comment>
<dbReference type="Gene3D" id="1.10.10.10">
    <property type="entry name" value="Winged helix-like DNA-binding domain superfamily/Winged helix DNA-binding domain"/>
    <property type="match status" value="1"/>
</dbReference>
<keyword evidence="4" id="KW-0804">Transcription</keyword>
<dbReference type="AlphaFoldDB" id="A0AAU1HQS6"/>
<proteinExistence type="inferred from homology"/>
<dbReference type="InterPro" id="IPR036388">
    <property type="entry name" value="WH-like_DNA-bd_sf"/>
</dbReference>
<evidence type="ECO:0000256" key="3">
    <source>
        <dbReference type="ARBA" id="ARBA00023125"/>
    </source>
</evidence>
<accession>A0AAU1HQS6</accession>
<dbReference type="InterPro" id="IPR036390">
    <property type="entry name" value="WH_DNA-bd_sf"/>
</dbReference>
<gene>
    <name evidence="5" type="ORF">OG477_06270</name>
</gene>
<evidence type="ECO:0000256" key="4">
    <source>
        <dbReference type="ARBA" id="ARBA00023163"/>
    </source>
</evidence>
<dbReference type="Gene3D" id="6.10.140.850">
    <property type="match status" value="1"/>
</dbReference>
<keyword evidence="2" id="KW-0805">Transcription regulation</keyword>
<dbReference type="Pfam" id="PF03965">
    <property type="entry name" value="Penicillinase_R"/>
    <property type="match status" value="1"/>
</dbReference>
<dbReference type="PIRSF" id="PIRSF019455">
    <property type="entry name" value="CopR_AtkY"/>
    <property type="match status" value="1"/>
</dbReference>
<evidence type="ECO:0000256" key="1">
    <source>
        <dbReference type="ARBA" id="ARBA00011046"/>
    </source>
</evidence>
<protein>
    <submittedName>
        <fullName evidence="5">BlaI/MecI/CopY family transcriptional regulator</fullName>
    </submittedName>
</protein>
<evidence type="ECO:0000256" key="2">
    <source>
        <dbReference type="ARBA" id="ARBA00023015"/>
    </source>
</evidence>